<feature type="transmembrane region" description="Helical" evidence="10">
    <location>
        <begin position="92"/>
        <end position="114"/>
    </location>
</feature>
<evidence type="ECO:0000256" key="5">
    <source>
        <dbReference type="ARBA" id="ARBA00022475"/>
    </source>
</evidence>
<comment type="similarity">
    <text evidence="2">Belongs to the multi antimicrobial extrusion (MATE) (TC 2.A.66.1) family. MepA subfamily.</text>
</comment>
<dbReference type="NCBIfam" id="TIGR00797">
    <property type="entry name" value="matE"/>
    <property type="match status" value="1"/>
</dbReference>
<evidence type="ECO:0000256" key="3">
    <source>
        <dbReference type="ARBA" id="ARBA00022106"/>
    </source>
</evidence>
<dbReference type="GO" id="GO:0046677">
    <property type="term" value="P:response to antibiotic"/>
    <property type="evidence" value="ECO:0007669"/>
    <property type="project" value="UniProtKB-KW"/>
</dbReference>
<feature type="transmembrane region" description="Helical" evidence="10">
    <location>
        <begin position="318"/>
        <end position="337"/>
    </location>
</feature>
<dbReference type="AlphaFoldDB" id="A0A1I5X268"/>
<evidence type="ECO:0000256" key="7">
    <source>
        <dbReference type="ARBA" id="ARBA00022989"/>
    </source>
</evidence>
<keyword evidence="4" id="KW-0813">Transport</keyword>
<protein>
    <recommendedName>
        <fullName evidence="3">Multidrug export protein MepA</fullName>
    </recommendedName>
</protein>
<dbReference type="CDD" id="cd13143">
    <property type="entry name" value="MATE_MepA_like"/>
    <property type="match status" value="1"/>
</dbReference>
<comment type="subcellular location">
    <subcellularLocation>
        <location evidence="1">Cell membrane</location>
        <topology evidence="1">Multi-pass membrane protein</topology>
    </subcellularLocation>
</comment>
<feature type="transmembrane region" description="Helical" evidence="10">
    <location>
        <begin position="162"/>
        <end position="182"/>
    </location>
</feature>
<dbReference type="Pfam" id="PF01554">
    <property type="entry name" value="MatE"/>
    <property type="match status" value="2"/>
</dbReference>
<dbReference type="Proteomes" id="UP000182624">
    <property type="component" value="Unassembled WGS sequence"/>
</dbReference>
<keyword evidence="8 10" id="KW-0472">Membrane</keyword>
<dbReference type="PANTHER" id="PTHR43823:SF3">
    <property type="entry name" value="MULTIDRUG EXPORT PROTEIN MEPA"/>
    <property type="match status" value="1"/>
</dbReference>
<dbReference type="PIRSF" id="PIRSF006603">
    <property type="entry name" value="DinF"/>
    <property type="match status" value="1"/>
</dbReference>
<dbReference type="InterPro" id="IPR048279">
    <property type="entry name" value="MdtK-like"/>
</dbReference>
<evidence type="ECO:0000256" key="10">
    <source>
        <dbReference type="SAM" id="Phobius"/>
    </source>
</evidence>
<feature type="transmembrane region" description="Helical" evidence="10">
    <location>
        <begin position="188"/>
        <end position="213"/>
    </location>
</feature>
<keyword evidence="9" id="KW-0046">Antibiotic resistance</keyword>
<proteinExistence type="inferred from homology"/>
<dbReference type="InterPro" id="IPR002528">
    <property type="entry name" value="MATE_fam"/>
</dbReference>
<dbReference type="InterPro" id="IPR051327">
    <property type="entry name" value="MATE_MepA_subfamily"/>
</dbReference>
<evidence type="ECO:0000313" key="11">
    <source>
        <dbReference type="EMBL" id="SFQ26073.1"/>
    </source>
</evidence>
<gene>
    <name evidence="11" type="ORF">SAMN04487928_12748</name>
</gene>
<dbReference type="GO" id="GO:0042910">
    <property type="term" value="F:xenobiotic transmembrane transporter activity"/>
    <property type="evidence" value="ECO:0007669"/>
    <property type="project" value="InterPro"/>
</dbReference>
<dbReference type="GO" id="GO:0015297">
    <property type="term" value="F:antiporter activity"/>
    <property type="evidence" value="ECO:0007669"/>
    <property type="project" value="InterPro"/>
</dbReference>
<accession>A0A1I5X268</accession>
<organism evidence="11 12">
    <name type="scientific">Butyrivibrio proteoclasticus</name>
    <dbReference type="NCBI Taxonomy" id="43305"/>
    <lineage>
        <taxon>Bacteria</taxon>
        <taxon>Bacillati</taxon>
        <taxon>Bacillota</taxon>
        <taxon>Clostridia</taxon>
        <taxon>Lachnospirales</taxon>
        <taxon>Lachnospiraceae</taxon>
        <taxon>Butyrivibrio</taxon>
    </lineage>
</organism>
<evidence type="ECO:0000256" key="4">
    <source>
        <dbReference type="ARBA" id="ARBA00022448"/>
    </source>
</evidence>
<feature type="transmembrane region" description="Helical" evidence="10">
    <location>
        <begin position="134"/>
        <end position="155"/>
    </location>
</feature>
<dbReference type="InterPro" id="IPR045070">
    <property type="entry name" value="MATE_MepA-like"/>
</dbReference>
<feature type="transmembrane region" description="Helical" evidence="10">
    <location>
        <begin position="12"/>
        <end position="38"/>
    </location>
</feature>
<feature type="transmembrane region" description="Helical" evidence="10">
    <location>
        <begin position="234"/>
        <end position="259"/>
    </location>
</feature>
<keyword evidence="12" id="KW-1185">Reference proteome</keyword>
<feature type="transmembrane region" description="Helical" evidence="10">
    <location>
        <begin position="271"/>
        <end position="297"/>
    </location>
</feature>
<dbReference type="EMBL" id="FOXO01000027">
    <property type="protein sequence ID" value="SFQ26073.1"/>
    <property type="molecule type" value="Genomic_DNA"/>
</dbReference>
<name>A0A1I5X268_9FIRM</name>
<evidence type="ECO:0000256" key="2">
    <source>
        <dbReference type="ARBA" id="ARBA00008417"/>
    </source>
</evidence>
<evidence type="ECO:0000256" key="9">
    <source>
        <dbReference type="ARBA" id="ARBA00023251"/>
    </source>
</evidence>
<feature type="transmembrane region" description="Helical" evidence="10">
    <location>
        <begin position="388"/>
        <end position="406"/>
    </location>
</feature>
<dbReference type="OrthoDB" id="9811110at2"/>
<evidence type="ECO:0000256" key="1">
    <source>
        <dbReference type="ARBA" id="ARBA00004651"/>
    </source>
</evidence>
<dbReference type="PANTHER" id="PTHR43823">
    <property type="entry name" value="SPORULATION PROTEIN YKVU"/>
    <property type="match status" value="1"/>
</dbReference>
<dbReference type="RefSeq" id="WP_074890637.1">
    <property type="nucleotide sequence ID" value="NZ_FOXO01000027.1"/>
</dbReference>
<evidence type="ECO:0000256" key="6">
    <source>
        <dbReference type="ARBA" id="ARBA00022692"/>
    </source>
</evidence>
<reference evidence="12" key="1">
    <citation type="submission" date="2016-10" db="EMBL/GenBank/DDBJ databases">
        <authorList>
            <person name="Varghese N."/>
            <person name="Submissions S."/>
        </authorList>
    </citation>
    <scope>NUCLEOTIDE SEQUENCE [LARGE SCALE GENOMIC DNA]</scope>
    <source>
        <strain evidence="12">P18</strain>
    </source>
</reference>
<feature type="transmembrane region" description="Helical" evidence="10">
    <location>
        <begin position="357"/>
        <end position="376"/>
    </location>
</feature>
<evidence type="ECO:0000256" key="8">
    <source>
        <dbReference type="ARBA" id="ARBA00023136"/>
    </source>
</evidence>
<keyword evidence="6 10" id="KW-0812">Transmembrane</keyword>
<feature type="transmembrane region" description="Helical" evidence="10">
    <location>
        <begin position="412"/>
        <end position="431"/>
    </location>
</feature>
<keyword evidence="5" id="KW-1003">Cell membrane</keyword>
<sequence length="452" mass="48648">MNTEQIKENKLKMILGFSIPSIIAMLLETVITMTDGYFTGNYVGEKALAAINLGLPILYFYLGIGLCVGVGGTVICGRLLGAEDGKRANEVLSQTIVTSLVACVVISAFLAVLFAPVRNLLGADAALAGFFNEYYKVMLLNYPLMVLTTVLGMFIRVDGKPQVCMIITITGCVLNAVLDYALVAGLGLGVFGSAIGSLTVQAITALVMTGYFLSRASGLSYTRFAFDRALNKEIMFNGFSEFIGEMASAISMFVFNFVLMKYAGPEGVAAFTILGYVVYGFSMICIGFGQGLTPLVSFMFGAKEFETAIELRKITNKILFGIGVAIAAIFLLMGRSYAGLFGCSDIVVDMVVTGFRFYLATFLVMGYDVINSMYFTSCGDAKSSALISSLRGIVLLLAFTFILPMIFGMKGIWMAGPGAEILTAVVSFCLINRQRLALEEGKPAWKPEKALQ</sequence>
<keyword evidence="7 10" id="KW-1133">Transmembrane helix</keyword>
<feature type="transmembrane region" description="Helical" evidence="10">
    <location>
        <begin position="58"/>
        <end position="80"/>
    </location>
</feature>
<dbReference type="GO" id="GO:0005886">
    <property type="term" value="C:plasma membrane"/>
    <property type="evidence" value="ECO:0007669"/>
    <property type="project" value="UniProtKB-SubCell"/>
</dbReference>
<evidence type="ECO:0000313" key="12">
    <source>
        <dbReference type="Proteomes" id="UP000182624"/>
    </source>
</evidence>